<keyword evidence="4 12" id="KW-0808">Transferase</keyword>
<evidence type="ECO:0000256" key="4">
    <source>
        <dbReference type="ARBA" id="ARBA00022679"/>
    </source>
</evidence>
<dbReference type="HAMAP" id="MF_00165">
    <property type="entry name" value="Thymidylate_kinase"/>
    <property type="match status" value="1"/>
</dbReference>
<comment type="catalytic activity">
    <reaction evidence="10 12">
        <text>dTMP + ATP = dTDP + ADP</text>
        <dbReference type="Rhea" id="RHEA:13517"/>
        <dbReference type="ChEBI" id="CHEBI:30616"/>
        <dbReference type="ChEBI" id="CHEBI:58369"/>
        <dbReference type="ChEBI" id="CHEBI:63528"/>
        <dbReference type="ChEBI" id="CHEBI:456216"/>
        <dbReference type="EC" id="2.7.4.9"/>
    </reaction>
</comment>
<dbReference type="GO" id="GO:0006227">
    <property type="term" value="P:dUDP biosynthetic process"/>
    <property type="evidence" value="ECO:0007669"/>
    <property type="project" value="TreeGrafter"/>
</dbReference>
<evidence type="ECO:0000256" key="7">
    <source>
        <dbReference type="ARBA" id="ARBA00022777"/>
    </source>
</evidence>
<dbReference type="GO" id="GO:0005829">
    <property type="term" value="C:cytosol"/>
    <property type="evidence" value="ECO:0007669"/>
    <property type="project" value="TreeGrafter"/>
</dbReference>
<accession>A0A7L5BSX1</accession>
<dbReference type="Gene3D" id="3.40.50.300">
    <property type="entry name" value="P-loop containing nucleotide triphosphate hydrolases"/>
    <property type="match status" value="1"/>
</dbReference>
<evidence type="ECO:0000256" key="11">
    <source>
        <dbReference type="ARBA" id="ARBA00057735"/>
    </source>
</evidence>
<keyword evidence="7 12" id="KW-0418">Kinase</keyword>
<dbReference type="RefSeq" id="WP_165093996.1">
    <property type="nucleotide sequence ID" value="NZ_CP049056.1"/>
</dbReference>
<dbReference type="CDD" id="cd01672">
    <property type="entry name" value="TMPK"/>
    <property type="match status" value="1"/>
</dbReference>
<dbReference type="InterPro" id="IPR039430">
    <property type="entry name" value="Thymidylate_kin-like_dom"/>
</dbReference>
<dbReference type="GO" id="GO:0006233">
    <property type="term" value="P:dTDP biosynthetic process"/>
    <property type="evidence" value="ECO:0007669"/>
    <property type="project" value="InterPro"/>
</dbReference>
<dbReference type="Pfam" id="PF02223">
    <property type="entry name" value="Thymidylate_kin"/>
    <property type="match status" value="1"/>
</dbReference>
<reference evidence="14 15" key="1">
    <citation type="submission" date="2020-02" db="EMBL/GenBank/DDBJ databases">
        <title>complete genome sequence of Rhodobacteraceae bacterium.</title>
        <authorList>
            <person name="Park J."/>
            <person name="Kim Y.-S."/>
            <person name="Kim K.-H."/>
        </authorList>
    </citation>
    <scope>NUCLEOTIDE SEQUENCE [LARGE SCALE GENOMIC DNA]</scope>
    <source>
        <strain evidence="14 15">RR4-56</strain>
    </source>
</reference>
<dbReference type="SUPFAM" id="SSF52540">
    <property type="entry name" value="P-loop containing nucleoside triphosphate hydrolases"/>
    <property type="match status" value="1"/>
</dbReference>
<name>A0A7L5BSX1_9RHOB</name>
<dbReference type="InterPro" id="IPR018094">
    <property type="entry name" value="Thymidylate_kinase"/>
</dbReference>
<evidence type="ECO:0000256" key="9">
    <source>
        <dbReference type="ARBA" id="ARBA00029962"/>
    </source>
</evidence>
<dbReference type="FunFam" id="3.40.50.300:FF:000225">
    <property type="entry name" value="Thymidylate kinase"/>
    <property type="match status" value="1"/>
</dbReference>
<protein>
    <recommendedName>
        <fullName evidence="3 12">Thymidylate kinase</fullName>
        <ecNumber evidence="2 12">2.7.4.9</ecNumber>
    </recommendedName>
    <alternativeName>
        <fullName evidence="9 12">dTMP kinase</fullName>
    </alternativeName>
</protein>
<dbReference type="GO" id="GO:0005524">
    <property type="term" value="F:ATP binding"/>
    <property type="evidence" value="ECO:0007669"/>
    <property type="project" value="UniProtKB-UniRule"/>
</dbReference>
<evidence type="ECO:0000256" key="6">
    <source>
        <dbReference type="ARBA" id="ARBA00022741"/>
    </source>
</evidence>
<dbReference type="GO" id="GO:0004798">
    <property type="term" value="F:dTMP kinase activity"/>
    <property type="evidence" value="ECO:0007669"/>
    <property type="project" value="UniProtKB-UniRule"/>
</dbReference>
<evidence type="ECO:0000313" key="14">
    <source>
        <dbReference type="EMBL" id="QIE54172.1"/>
    </source>
</evidence>
<keyword evidence="15" id="KW-1185">Reference proteome</keyword>
<dbReference type="Proteomes" id="UP000503336">
    <property type="component" value="Chromosome"/>
</dbReference>
<dbReference type="PANTHER" id="PTHR10344">
    <property type="entry name" value="THYMIDYLATE KINASE"/>
    <property type="match status" value="1"/>
</dbReference>
<evidence type="ECO:0000256" key="8">
    <source>
        <dbReference type="ARBA" id="ARBA00022840"/>
    </source>
</evidence>
<dbReference type="AlphaFoldDB" id="A0A7L5BSX1"/>
<evidence type="ECO:0000256" key="5">
    <source>
        <dbReference type="ARBA" id="ARBA00022727"/>
    </source>
</evidence>
<evidence type="ECO:0000256" key="12">
    <source>
        <dbReference type="HAMAP-Rule" id="MF_00165"/>
    </source>
</evidence>
<dbReference type="GO" id="GO:0006235">
    <property type="term" value="P:dTTP biosynthetic process"/>
    <property type="evidence" value="ECO:0007669"/>
    <property type="project" value="UniProtKB-UniRule"/>
</dbReference>
<dbReference type="EMBL" id="CP049056">
    <property type="protein sequence ID" value="QIE54172.1"/>
    <property type="molecule type" value="Genomic_DNA"/>
</dbReference>
<dbReference type="PROSITE" id="PS01331">
    <property type="entry name" value="THYMIDYLATE_KINASE"/>
    <property type="match status" value="1"/>
</dbReference>
<dbReference type="InterPro" id="IPR018095">
    <property type="entry name" value="Thymidylate_kin_CS"/>
</dbReference>
<feature type="domain" description="Thymidylate kinase-like" evidence="13">
    <location>
        <begin position="8"/>
        <end position="199"/>
    </location>
</feature>
<keyword evidence="6 12" id="KW-0547">Nucleotide-binding</keyword>
<evidence type="ECO:0000256" key="10">
    <source>
        <dbReference type="ARBA" id="ARBA00048743"/>
    </source>
</evidence>
<sequence>MTGFFLTFEGVDGAGKSTQARRLAARLRRAGHEVVLTREPGGAPGAEEIRRLLLTGDPARWSPVTETLLFFAARRDHLERTILPALARGATVISDRFTDSTRAYQAAARPDAAGAARALIDLLQERTIGLDPRLTLIIDMDPAAAHARGVARTTDEARFERLGAGFQTRLRQTFHEIAAAEPERCKLIDAAGDEDAVASRVWAVVEKALR</sequence>
<keyword evidence="5 12" id="KW-0545">Nucleotide biosynthesis</keyword>
<dbReference type="NCBIfam" id="TIGR00041">
    <property type="entry name" value="DTMP_kinase"/>
    <property type="match status" value="1"/>
</dbReference>
<organism evidence="14 15">
    <name type="scientific">Pikeienuella piscinae</name>
    <dbReference type="NCBI Taxonomy" id="2748098"/>
    <lineage>
        <taxon>Bacteria</taxon>
        <taxon>Pseudomonadati</taxon>
        <taxon>Pseudomonadota</taxon>
        <taxon>Alphaproteobacteria</taxon>
        <taxon>Rhodobacterales</taxon>
        <taxon>Paracoccaceae</taxon>
        <taxon>Pikeienuella</taxon>
    </lineage>
</organism>
<comment type="similarity">
    <text evidence="1 12">Belongs to the thymidylate kinase family.</text>
</comment>
<comment type="function">
    <text evidence="11 12">Phosphorylation of dTMP to form dTDP in both de novo and salvage pathways of dTTP synthesis.</text>
</comment>
<evidence type="ECO:0000256" key="1">
    <source>
        <dbReference type="ARBA" id="ARBA00009776"/>
    </source>
</evidence>
<evidence type="ECO:0000256" key="3">
    <source>
        <dbReference type="ARBA" id="ARBA00017144"/>
    </source>
</evidence>
<evidence type="ECO:0000256" key="2">
    <source>
        <dbReference type="ARBA" id="ARBA00012980"/>
    </source>
</evidence>
<evidence type="ECO:0000259" key="13">
    <source>
        <dbReference type="Pfam" id="PF02223"/>
    </source>
</evidence>
<feature type="binding site" evidence="12">
    <location>
        <begin position="10"/>
        <end position="17"/>
    </location>
    <ligand>
        <name>ATP</name>
        <dbReference type="ChEBI" id="CHEBI:30616"/>
    </ligand>
</feature>
<dbReference type="EC" id="2.7.4.9" evidence="2 12"/>
<dbReference type="KEGG" id="hdh:G5B40_01150"/>
<dbReference type="PANTHER" id="PTHR10344:SF4">
    <property type="entry name" value="UMP-CMP KINASE 2, MITOCHONDRIAL"/>
    <property type="match status" value="1"/>
</dbReference>
<evidence type="ECO:0000313" key="15">
    <source>
        <dbReference type="Proteomes" id="UP000503336"/>
    </source>
</evidence>
<proteinExistence type="inferred from homology"/>
<dbReference type="InterPro" id="IPR027417">
    <property type="entry name" value="P-loop_NTPase"/>
</dbReference>
<keyword evidence="8 12" id="KW-0067">ATP-binding</keyword>
<gene>
    <name evidence="12 14" type="primary">tmk</name>
    <name evidence="14" type="ORF">G5B40_01150</name>
</gene>